<dbReference type="Gene3D" id="3.20.20.70">
    <property type="entry name" value="Aldolase class I"/>
    <property type="match status" value="1"/>
</dbReference>
<feature type="domain" description="NADH:flavin oxidoreductase/NADH oxidase N-terminal" evidence="3">
    <location>
        <begin position="11"/>
        <end position="339"/>
    </location>
</feature>
<comment type="caution">
    <text evidence="4">The sequence shown here is derived from an EMBL/GenBank/DDBJ whole genome shotgun (WGS) entry which is preliminary data.</text>
</comment>
<gene>
    <name evidence="4" type="ORF">EBO34_09715</name>
</gene>
<protein>
    <submittedName>
        <fullName evidence="4">NADH:flavin oxidoreductase/NADH oxidase family protein</fullName>
    </submittedName>
</protein>
<name>A0A3M7TX31_9BACI</name>
<dbReference type="SUPFAM" id="SSF51395">
    <property type="entry name" value="FMN-linked oxidoreductases"/>
    <property type="match status" value="1"/>
</dbReference>
<proteinExistence type="predicted"/>
<dbReference type="PANTHER" id="PTHR43656">
    <property type="entry name" value="BINDING OXIDOREDUCTASE, PUTATIVE (AFU_ORTHOLOGUE AFUA_2G08260)-RELATED"/>
    <property type="match status" value="1"/>
</dbReference>
<accession>A0A3M7TX31</accession>
<dbReference type="Pfam" id="PF00724">
    <property type="entry name" value="Oxidored_FMN"/>
    <property type="match status" value="1"/>
</dbReference>
<keyword evidence="5" id="KW-1185">Reference proteome</keyword>
<keyword evidence="1" id="KW-0285">Flavoprotein</keyword>
<evidence type="ECO:0000313" key="5">
    <source>
        <dbReference type="Proteomes" id="UP000278746"/>
    </source>
</evidence>
<dbReference type="InterPro" id="IPR001155">
    <property type="entry name" value="OxRdtase_FMN_N"/>
</dbReference>
<dbReference type="InterPro" id="IPR051799">
    <property type="entry name" value="NADH_flavin_oxidoreductase"/>
</dbReference>
<dbReference type="AlphaFoldDB" id="A0A3M7TX31"/>
<keyword evidence="2" id="KW-0560">Oxidoreductase</keyword>
<dbReference type="OrthoDB" id="9772736at2"/>
<evidence type="ECO:0000259" key="3">
    <source>
        <dbReference type="Pfam" id="PF00724"/>
    </source>
</evidence>
<dbReference type="RefSeq" id="WP_122897713.1">
    <property type="nucleotide sequence ID" value="NZ_RHIB01000001.1"/>
</dbReference>
<evidence type="ECO:0000256" key="2">
    <source>
        <dbReference type="ARBA" id="ARBA00023002"/>
    </source>
</evidence>
<dbReference type="PANTHER" id="PTHR43656:SF2">
    <property type="entry name" value="BINDING OXIDOREDUCTASE, PUTATIVE (AFU_ORTHOLOGUE AFUA_2G08260)-RELATED"/>
    <property type="match status" value="1"/>
</dbReference>
<dbReference type="GO" id="GO:0010181">
    <property type="term" value="F:FMN binding"/>
    <property type="evidence" value="ECO:0007669"/>
    <property type="project" value="InterPro"/>
</dbReference>
<dbReference type="CDD" id="cd04733">
    <property type="entry name" value="OYE_like_2_FMN"/>
    <property type="match status" value="1"/>
</dbReference>
<organism evidence="4 5">
    <name type="scientific">Alteribacter keqinensis</name>
    <dbReference type="NCBI Taxonomy" id="2483800"/>
    <lineage>
        <taxon>Bacteria</taxon>
        <taxon>Bacillati</taxon>
        <taxon>Bacillota</taxon>
        <taxon>Bacilli</taxon>
        <taxon>Bacillales</taxon>
        <taxon>Bacillaceae</taxon>
        <taxon>Alteribacter</taxon>
    </lineage>
</organism>
<evidence type="ECO:0000256" key="1">
    <source>
        <dbReference type="ARBA" id="ARBA00022630"/>
    </source>
</evidence>
<dbReference type="InterPro" id="IPR013785">
    <property type="entry name" value="Aldolase_TIM"/>
</dbReference>
<evidence type="ECO:0000313" key="4">
    <source>
        <dbReference type="EMBL" id="RNA70180.1"/>
    </source>
</evidence>
<reference evidence="4 5" key="1">
    <citation type="submission" date="2018-10" db="EMBL/GenBank/DDBJ databases">
        <title>Bacillus Keqinensis sp. nov., a moderately halophilic bacterium isolated from a saline-alkaline lake.</title>
        <authorList>
            <person name="Wang H."/>
        </authorList>
    </citation>
    <scope>NUCLEOTIDE SEQUENCE [LARGE SCALE GENOMIC DNA]</scope>
    <source>
        <strain evidence="4 5">KQ-3</strain>
    </source>
</reference>
<dbReference type="GO" id="GO:0016491">
    <property type="term" value="F:oxidoreductase activity"/>
    <property type="evidence" value="ECO:0007669"/>
    <property type="project" value="UniProtKB-KW"/>
</dbReference>
<dbReference type="Proteomes" id="UP000278746">
    <property type="component" value="Unassembled WGS sequence"/>
</dbReference>
<sequence>METSSLTTLLKSKTFTIKNRFFKAAMSEALATSQNNPTESLIDLYARWAKGGAGLLISGNVMVDRKAIGEPGNVAIEDERDLAMLKKWANAGTQHDTHLWVQLNHPGKQTPKSVSKEPVAPSAVPLFGGTYSFNKPRALTTHEIWEIIKRFGRAAKVVKKAGFTGVQIHSAHGYLISQFLSPHHNQRTDEWGGELNHRMQFLLKVYQEIRKQVGDDFPIGIKLNSADFQRGGFTEEESMDVLKIMDEAGIDLIEISGGNYENPKMLGGDVKKSTKEREAYFLEYAEKARHFIRAPFVVTGGFRSGKAMVDAIESGFVDMVGIGKPFALNPDLPNQIIDGSYETVNTKPIKTGIKSLDNTISSMLELTWYEQQLARMGKGKDPDPDLSPWKTLVNMIVTHGTAMLHKRRI</sequence>
<dbReference type="EMBL" id="RHIB01000001">
    <property type="protein sequence ID" value="RNA70180.1"/>
    <property type="molecule type" value="Genomic_DNA"/>
</dbReference>